<dbReference type="AlphaFoldDB" id="A0A7J6YE24"/>
<feature type="compositionally biased region" description="Low complexity" evidence="5">
    <location>
        <begin position="105"/>
        <end position="119"/>
    </location>
</feature>
<feature type="compositionally biased region" description="Polar residues" evidence="5">
    <location>
        <begin position="439"/>
        <end position="460"/>
    </location>
</feature>
<dbReference type="VEuPathDB" id="TriTrypDB:ECC02_001880"/>
<protein>
    <recommendedName>
        <fullName evidence="6">RanBP2-type domain-containing protein</fullName>
    </recommendedName>
</protein>
<evidence type="ECO:0000256" key="2">
    <source>
        <dbReference type="ARBA" id="ARBA00022771"/>
    </source>
</evidence>
<evidence type="ECO:0000256" key="4">
    <source>
        <dbReference type="PROSITE-ProRule" id="PRU00322"/>
    </source>
</evidence>
<dbReference type="EMBL" id="JABDHM010000009">
    <property type="protein sequence ID" value="KAF5224947.1"/>
    <property type="molecule type" value="Genomic_DNA"/>
</dbReference>
<accession>A0A7J6YE24</accession>
<reference evidence="7 8" key="1">
    <citation type="journal article" date="2019" name="Genome Biol. Evol.">
        <title>Nanopore Sequencing Significantly Improves Genome Assembly of the Protozoan Parasite Trypanosoma cruzi.</title>
        <authorList>
            <person name="Diaz-Viraque F."/>
            <person name="Pita S."/>
            <person name="Greif G."/>
            <person name="de Souza R.C.M."/>
            <person name="Iraola G."/>
            <person name="Robello C."/>
        </authorList>
    </citation>
    <scope>NUCLEOTIDE SEQUENCE [LARGE SCALE GENOMIC DNA]</scope>
    <source>
        <strain evidence="7 8">Berenice</strain>
    </source>
</reference>
<evidence type="ECO:0000259" key="6">
    <source>
        <dbReference type="PROSITE" id="PS50199"/>
    </source>
</evidence>
<proteinExistence type="predicted"/>
<name>A0A7J6YE24_TRYCR</name>
<dbReference type="InterPro" id="IPR001876">
    <property type="entry name" value="Znf_RanBP2"/>
</dbReference>
<evidence type="ECO:0000313" key="7">
    <source>
        <dbReference type="EMBL" id="KAF5224947.1"/>
    </source>
</evidence>
<dbReference type="GO" id="GO:0008270">
    <property type="term" value="F:zinc ion binding"/>
    <property type="evidence" value="ECO:0007669"/>
    <property type="project" value="UniProtKB-KW"/>
</dbReference>
<evidence type="ECO:0000313" key="8">
    <source>
        <dbReference type="Proteomes" id="UP000583944"/>
    </source>
</evidence>
<keyword evidence="2 4" id="KW-0863">Zinc-finger</keyword>
<dbReference type="Proteomes" id="UP000583944">
    <property type="component" value="Unassembled WGS sequence"/>
</dbReference>
<keyword evidence="1" id="KW-0479">Metal-binding</keyword>
<gene>
    <name evidence="7" type="ORF">ECC02_001880</name>
</gene>
<evidence type="ECO:0000256" key="1">
    <source>
        <dbReference type="ARBA" id="ARBA00022723"/>
    </source>
</evidence>
<dbReference type="PROSITE" id="PS01358">
    <property type="entry name" value="ZF_RANBP2_1"/>
    <property type="match status" value="6"/>
</dbReference>
<keyword evidence="3" id="KW-0862">Zinc</keyword>
<organism evidence="7 8">
    <name type="scientific">Trypanosoma cruzi</name>
    <dbReference type="NCBI Taxonomy" id="5693"/>
    <lineage>
        <taxon>Eukaryota</taxon>
        <taxon>Discoba</taxon>
        <taxon>Euglenozoa</taxon>
        <taxon>Kinetoplastea</taxon>
        <taxon>Metakinetoplastina</taxon>
        <taxon>Trypanosomatida</taxon>
        <taxon>Trypanosomatidae</taxon>
        <taxon>Trypanosoma</taxon>
        <taxon>Schizotrypanum</taxon>
    </lineage>
</organism>
<dbReference type="SMART" id="SM00547">
    <property type="entry name" value="ZnF_RBZ"/>
    <property type="match status" value="12"/>
</dbReference>
<dbReference type="VEuPathDB" id="TriTrypDB:BCY84_10852"/>
<evidence type="ECO:0000256" key="5">
    <source>
        <dbReference type="SAM" id="MobiDB-lite"/>
    </source>
</evidence>
<feature type="domain" description="RanBP2-type" evidence="6">
    <location>
        <begin position="607"/>
        <end position="636"/>
    </location>
</feature>
<feature type="region of interest" description="Disordered" evidence="5">
    <location>
        <begin position="90"/>
        <end position="131"/>
    </location>
</feature>
<feature type="region of interest" description="Disordered" evidence="5">
    <location>
        <begin position="384"/>
        <end position="460"/>
    </location>
</feature>
<dbReference type="PROSITE" id="PS50199">
    <property type="entry name" value="ZF_RANBP2_2"/>
    <property type="match status" value="2"/>
</dbReference>
<feature type="compositionally biased region" description="Basic and acidic residues" evidence="5">
    <location>
        <begin position="384"/>
        <end position="396"/>
    </location>
</feature>
<evidence type="ECO:0000256" key="3">
    <source>
        <dbReference type="ARBA" id="ARBA00022833"/>
    </source>
</evidence>
<comment type="caution">
    <text evidence="7">The sequence shown here is derived from an EMBL/GenBank/DDBJ whole genome shotgun (WGS) entry which is preliminary data.</text>
</comment>
<sequence length="1046" mass="115775">MFLCVLVSISPHLFFFLLFYLHTHSPTLTQWVGQNTMRRLLVIPWRLFPTAEGKMRTASLFFTPGIPVLEEDLVDEELLARLLVQEASPVATPTAPGPLPRPKFTTSSTSPVPSTAPAVRVTEEGSGTTNGEVTLATDMFLEEGGETTLQRSALPIKSSRRGNQHVSKYSYIRNSMHTKLIKEGAEPVRESTLEWMCSGCRTYNFVGRKLCRRCKQRDVDSFKHTSPPARHIPLFPATWACHSCGFINRSEAHGVLSRNKFFCEGCGIRFSGVREWYCPSCHCINSRGSTKCATCYHERPHLWTCSYCKYDKNSIFFTECHNCLASRSRQVSDSTVLCPTCHQRNDVQWEMCFFCMTPLEMMVRVKRLQERLVGGVDKVAKKLPSETEEGKRKGGGDDAFTELATAESPPTVDKGTGENEDMQSNTSRPPKPGEDDSQKCLNSEGQQESNPSPERISSTREAQIQEIAANEDGSWWCDECQVLQRRNAGFCDICLKPKAIANSGNVSAQREGTVQTGWTCVSCAHQNEDASRQTCEKCHNAKSQGAGVVQRDEQKEIRVASAATSDAMETVSVSSFVGDTGQWRCPYCRKMVDVTEMSCCGVPREIPFGYWLCDSCCSTNRDERANCMGCGAAPPAKPWRCFLCKFGNNSKDLFCVRCGSAHPHHWECAKCGTKCQQASHSRCFSCGAEKTTQEVINCEACCAPNHASRRSCYRCRGRLSSDKWRCGACGSTENERQLRRCEACGSPREYNMEEIIWICDVCDAAVASGGDLPERTQCPLCSSERTERSLCLPSRWRCQGCGVLNSYSVPSCLECGGKRVMEGLHTHTTCSSCFRITALTKQEQCSNCGADLSSIINEAGTPISLTGIKSLLVENTPLPTSSADGPMRTCNVAENTSVARRGTASPCSTRENTVTLRQPSNEQRYDADHLVEKKTCTDETLDARMVNPYSSSIPPSSLAAAAAETVLTLVPSNTNGNNFLREEVEEPEAVVMDVISEEEEEEEKEVDLEGVEWSSSIPSWMCVNCETKNLEEAETCVCCGLRRGDD</sequence>
<feature type="domain" description="RanBP2-type" evidence="6">
    <location>
        <begin position="270"/>
        <end position="301"/>
    </location>
</feature>